<sequence length="539" mass="63292">MGTFLKNPVVLVKKLPVWFFHLSGKYRKPIKSLTDIPNEEIEQLKSLGIDYLWLIGLWQRSFASEKIKRLQGEKDKIGSAYSIVSYDVDNRVGDKKALDVFLDRLHSKGMGLVVDIIPNHMSVDSKWLIENPDFFMQAKNKPYDNYCFSGVDLCDNEKIEVRIEDKYYTKEDAAVVFSVKNSKGQEWFIYHGNNGEGIPWNDTAQLDYTNQVLRKKMLLLIRDMSKKYDGIRFDAAMLLLRNQYRRLWFPEPGKTASVPSRDSYSLEESKFLKLMPEEFWDEAGRVLKKKGLYIFEVFWGLEKEFLKRFSYGYVYNAAFAHHLALEENAELKNYIKDILSEELRLFFRFLYYLSSPDQDSPLSRYKPMEKYKGACCFMSALPGAFLFTHGQIEGYQEYYPVDVASPSKYEEELLFLWHHEVIAPILHEKKNMGFPELILFFPFFVGDSEDDDVFVFFVKTKTKKYLIAYNNSSQEKKGYFSNSFASRCGERIIKENIVRLITSNFAYELIRKERLVFKKAENCLFLELGPYQPVFFIFD</sequence>
<accession>A0ABU9U962</accession>
<comment type="caution">
    <text evidence="2">The sequence shown here is derived from an EMBL/GenBank/DDBJ whole genome shotgun (WGS) entry which is preliminary data.</text>
</comment>
<gene>
    <name evidence="2" type="ORF">WKV44_01510</name>
</gene>
<dbReference type="InterPro" id="IPR017853">
    <property type="entry name" value="GH"/>
</dbReference>
<dbReference type="PANTHER" id="PTHR47786">
    <property type="entry name" value="ALPHA-1,4-GLUCAN:MALTOSE-1-PHOSPHATE MALTOSYLTRANSFERASE"/>
    <property type="match status" value="1"/>
</dbReference>
<name>A0ABU9U962_9SPIR</name>
<organism evidence="2 3">
    <name type="scientific">Rarispira pelagica</name>
    <dbReference type="NCBI Taxonomy" id="3141764"/>
    <lineage>
        <taxon>Bacteria</taxon>
        <taxon>Pseudomonadati</taxon>
        <taxon>Spirochaetota</taxon>
        <taxon>Spirochaetia</taxon>
        <taxon>Winmispirales</taxon>
        <taxon>Winmispiraceae</taxon>
        <taxon>Rarispira</taxon>
    </lineage>
</organism>
<dbReference type="RefSeq" id="WP_420068660.1">
    <property type="nucleotide sequence ID" value="NZ_JBCHKQ010000001.1"/>
</dbReference>
<protein>
    <submittedName>
        <fullName evidence="2">Alpha-amylase family glycosyl hydrolase</fullName>
    </submittedName>
</protein>
<evidence type="ECO:0000313" key="3">
    <source>
        <dbReference type="Proteomes" id="UP001466331"/>
    </source>
</evidence>
<dbReference type="SMART" id="SM00642">
    <property type="entry name" value="Aamy"/>
    <property type="match status" value="1"/>
</dbReference>
<evidence type="ECO:0000313" key="2">
    <source>
        <dbReference type="EMBL" id="MEM5947210.1"/>
    </source>
</evidence>
<keyword evidence="2" id="KW-0378">Hydrolase</keyword>
<proteinExistence type="predicted"/>
<dbReference type="GO" id="GO:0016787">
    <property type="term" value="F:hydrolase activity"/>
    <property type="evidence" value="ECO:0007669"/>
    <property type="project" value="UniProtKB-KW"/>
</dbReference>
<dbReference type="Proteomes" id="UP001466331">
    <property type="component" value="Unassembled WGS sequence"/>
</dbReference>
<evidence type="ECO:0000259" key="1">
    <source>
        <dbReference type="SMART" id="SM00642"/>
    </source>
</evidence>
<dbReference type="Gene3D" id="3.20.20.80">
    <property type="entry name" value="Glycosidases"/>
    <property type="match status" value="1"/>
</dbReference>
<feature type="domain" description="Glycosyl hydrolase family 13 catalytic" evidence="1">
    <location>
        <begin position="56"/>
        <end position="429"/>
    </location>
</feature>
<dbReference type="SUPFAM" id="SSF51445">
    <property type="entry name" value="(Trans)glycosidases"/>
    <property type="match status" value="1"/>
</dbReference>
<keyword evidence="3" id="KW-1185">Reference proteome</keyword>
<dbReference type="PANTHER" id="PTHR47786:SF2">
    <property type="entry name" value="GLYCOSYL HYDROLASE FAMILY 13 CATALYTIC DOMAIN-CONTAINING PROTEIN"/>
    <property type="match status" value="1"/>
</dbReference>
<reference evidence="2 3" key="1">
    <citation type="submission" date="2024-03" db="EMBL/GenBank/DDBJ databases">
        <title>Ignisphaera cupida sp. nov., a hyperthermophilic hydrolytic archaeon from a hot spring of Kamchatka, and proposal of Ignisphaeraceae fam. nov.</title>
        <authorList>
            <person name="Podosokorskaya O.A."/>
            <person name="Elcheninov A.G."/>
            <person name="Maltseva A.I."/>
            <person name="Zayulina K.S."/>
            <person name="Novikov A."/>
            <person name="Merkel A.Y."/>
        </authorList>
    </citation>
    <scope>NUCLEOTIDE SEQUENCE [LARGE SCALE GENOMIC DNA]</scope>
    <source>
        <strain evidence="2 3">38H-sp</strain>
    </source>
</reference>
<dbReference type="EMBL" id="JBCHKQ010000001">
    <property type="protein sequence ID" value="MEM5947210.1"/>
    <property type="molecule type" value="Genomic_DNA"/>
</dbReference>
<dbReference type="Pfam" id="PF00128">
    <property type="entry name" value="Alpha-amylase"/>
    <property type="match status" value="1"/>
</dbReference>
<dbReference type="InterPro" id="IPR006047">
    <property type="entry name" value="GH13_cat_dom"/>
</dbReference>